<name>A0A3S4DR33_9HYPH</name>
<keyword evidence="1" id="KW-0472">Membrane</keyword>
<feature type="transmembrane region" description="Helical" evidence="1">
    <location>
        <begin position="20"/>
        <end position="44"/>
    </location>
</feature>
<dbReference type="Proteomes" id="UP000268844">
    <property type="component" value="Unassembled WGS sequence"/>
</dbReference>
<dbReference type="RefSeq" id="WP_126150901.1">
    <property type="nucleotide sequence ID" value="NZ_JBHTMH010000001.1"/>
</dbReference>
<dbReference type="AlphaFoldDB" id="A0A3S4DR33"/>
<keyword evidence="1" id="KW-0812">Transmembrane</keyword>
<protein>
    <recommendedName>
        <fullName evidence="4">DUF4260 family protein</fullName>
    </recommendedName>
</protein>
<sequence>MQGAVIGAPRMIVRSEGAALFVAASVLYFMLGGPWWLFAVLLFAPDLSFLGYAAGSRTGAVVYNLAHTFVVPLALGLIAVVLKIELLQHLALIHLAHIGLDRALGYGLKYASGFKDTHLGRLKGGKQKGRQGTS</sequence>
<proteinExistence type="predicted"/>
<dbReference type="EMBL" id="UZWD01000030">
    <property type="protein sequence ID" value="VDS05296.1"/>
    <property type="molecule type" value="Genomic_DNA"/>
</dbReference>
<evidence type="ECO:0008006" key="4">
    <source>
        <dbReference type="Google" id="ProtNLM"/>
    </source>
</evidence>
<keyword evidence="1" id="KW-1133">Transmembrane helix</keyword>
<evidence type="ECO:0000313" key="2">
    <source>
        <dbReference type="EMBL" id="VDS05296.1"/>
    </source>
</evidence>
<dbReference type="OrthoDB" id="9813911at2"/>
<dbReference type="Pfam" id="PF14079">
    <property type="entry name" value="DUF4260"/>
    <property type="match status" value="1"/>
</dbReference>
<organism evidence="2 3">
    <name type="scientific">Devosia equisanguinis</name>
    <dbReference type="NCBI Taxonomy" id="2490941"/>
    <lineage>
        <taxon>Bacteria</taxon>
        <taxon>Pseudomonadati</taxon>
        <taxon>Pseudomonadota</taxon>
        <taxon>Alphaproteobacteria</taxon>
        <taxon>Hyphomicrobiales</taxon>
        <taxon>Devosiaceae</taxon>
        <taxon>Devosia</taxon>
    </lineage>
</organism>
<keyword evidence="3" id="KW-1185">Reference proteome</keyword>
<feature type="transmembrane region" description="Helical" evidence="1">
    <location>
        <begin position="64"/>
        <end position="82"/>
    </location>
</feature>
<dbReference type="InterPro" id="IPR025356">
    <property type="entry name" value="DUF4260"/>
</dbReference>
<gene>
    <name evidence="2" type="ORF">DEVEQU_02437</name>
</gene>
<evidence type="ECO:0000313" key="3">
    <source>
        <dbReference type="Proteomes" id="UP000268844"/>
    </source>
</evidence>
<accession>A0A3S4DR33</accession>
<reference evidence="2 3" key="1">
    <citation type="submission" date="2018-12" db="EMBL/GenBank/DDBJ databases">
        <authorList>
            <person name="Criscuolo A."/>
        </authorList>
    </citation>
    <scope>NUCLEOTIDE SEQUENCE [LARGE SCALE GENOMIC DNA]</scope>
    <source>
        <strain evidence="2">ACIP1116281</strain>
    </source>
</reference>
<evidence type="ECO:0000256" key="1">
    <source>
        <dbReference type="SAM" id="Phobius"/>
    </source>
</evidence>